<dbReference type="RefSeq" id="WP_090097150.1">
    <property type="nucleotide sequence ID" value="NZ_FNIX01000003.1"/>
</dbReference>
<proteinExistence type="predicted"/>
<name>A0A1H0LW70_9PSEU</name>
<feature type="transmembrane region" description="Helical" evidence="1">
    <location>
        <begin position="166"/>
        <end position="188"/>
    </location>
</feature>
<feature type="transmembrane region" description="Helical" evidence="1">
    <location>
        <begin position="200"/>
        <end position="217"/>
    </location>
</feature>
<dbReference type="OrthoDB" id="7107981at2"/>
<evidence type="ECO:0000313" key="3">
    <source>
        <dbReference type="Proteomes" id="UP000199691"/>
    </source>
</evidence>
<feature type="transmembrane region" description="Helical" evidence="1">
    <location>
        <begin position="120"/>
        <end position="137"/>
    </location>
</feature>
<keyword evidence="1" id="KW-0812">Transmembrane</keyword>
<organism evidence="2 3">
    <name type="scientific">Lentzea jiangxiensis</name>
    <dbReference type="NCBI Taxonomy" id="641025"/>
    <lineage>
        <taxon>Bacteria</taxon>
        <taxon>Bacillati</taxon>
        <taxon>Actinomycetota</taxon>
        <taxon>Actinomycetes</taxon>
        <taxon>Pseudonocardiales</taxon>
        <taxon>Pseudonocardiaceae</taxon>
        <taxon>Lentzea</taxon>
    </lineage>
</organism>
<dbReference type="AlphaFoldDB" id="A0A1H0LW70"/>
<feature type="transmembrane region" description="Helical" evidence="1">
    <location>
        <begin position="7"/>
        <end position="25"/>
    </location>
</feature>
<sequence length="472" mass="51409">MTRPVTAVAVVTVYVALVLTITAGIELRVRDGFRDAPVHHAAFLAALDRGSARDATEAARWFTGNGPASSRTRASISLATSAAEDGEFDLARRFVRDLPAAVERDQANLDRKTRQAWSAAWPWLVLGGLLGAVAIVLRGRRRAASAEVVELVSRFVPPRPRWRRPVFLVVTSTGYLVFVAGFLGIVAATRAYRLSWAVRGWLLVGGVVALVLAYRVLKYSRPRSARGAVQALRADSRRPVLYLRGFGDDRHAARIDEIPGALAQGLVGLHSREEQLVGALGAFGPVIAVGRPGEPLPHLGAARFYLPFDDWQPGVRRLMDLSQLIVLRLGEGEGLWWEVEQASTTQPPAKLVLLLPGEHDGPAQRLDEHLPKPVGLRGVVTGQWTSAVVVFDRDWNPHVEAVGPFPGEKNNIGPPVFHVARALQRALASAGTRKRALGPRSNRPMLAVFAKAALLVPAGFLAVHFLRFVFLW</sequence>
<keyword evidence="3" id="KW-1185">Reference proteome</keyword>
<dbReference type="Proteomes" id="UP000199691">
    <property type="component" value="Unassembled WGS sequence"/>
</dbReference>
<evidence type="ECO:0008006" key="4">
    <source>
        <dbReference type="Google" id="ProtNLM"/>
    </source>
</evidence>
<accession>A0A1H0LW70</accession>
<reference evidence="3" key="1">
    <citation type="submission" date="2016-10" db="EMBL/GenBank/DDBJ databases">
        <authorList>
            <person name="Varghese N."/>
            <person name="Submissions S."/>
        </authorList>
    </citation>
    <scope>NUCLEOTIDE SEQUENCE [LARGE SCALE GENOMIC DNA]</scope>
    <source>
        <strain evidence="3">CGMCC 4.6609</strain>
    </source>
</reference>
<dbReference type="STRING" id="641025.SAMN05421507_103470"/>
<protein>
    <recommendedName>
        <fullName evidence="4">Transferase</fullName>
    </recommendedName>
</protein>
<feature type="transmembrane region" description="Helical" evidence="1">
    <location>
        <begin position="445"/>
        <end position="470"/>
    </location>
</feature>
<keyword evidence="1" id="KW-0472">Membrane</keyword>
<evidence type="ECO:0000313" key="2">
    <source>
        <dbReference type="EMBL" id="SDO72170.1"/>
    </source>
</evidence>
<keyword evidence="1" id="KW-1133">Transmembrane helix</keyword>
<evidence type="ECO:0000256" key="1">
    <source>
        <dbReference type="SAM" id="Phobius"/>
    </source>
</evidence>
<dbReference type="EMBL" id="FNIX01000003">
    <property type="protein sequence ID" value="SDO72170.1"/>
    <property type="molecule type" value="Genomic_DNA"/>
</dbReference>
<gene>
    <name evidence="2" type="ORF">SAMN05421507_103470</name>
</gene>